<organism evidence="1 2">
    <name type="scientific">Glycomyces luteolus</name>
    <dbReference type="NCBI Taxonomy" id="2670330"/>
    <lineage>
        <taxon>Bacteria</taxon>
        <taxon>Bacillati</taxon>
        <taxon>Actinomycetota</taxon>
        <taxon>Actinomycetes</taxon>
        <taxon>Glycomycetales</taxon>
        <taxon>Glycomycetaceae</taxon>
        <taxon>Glycomyces</taxon>
    </lineage>
</organism>
<proteinExistence type="predicted"/>
<dbReference type="RefSeq" id="WP_270111717.1">
    <property type="nucleotide sequence ID" value="NZ_JAPZVP010000016.1"/>
</dbReference>
<dbReference type="Proteomes" id="UP001146067">
    <property type="component" value="Unassembled WGS sequence"/>
</dbReference>
<sequence length="298" mass="32619">MPTFQQCLDADPRQLRALGEATREAVAEVRQLGLDYGRTVLELSPPWHGADYLALIDRAEQVTAYLRRSDHAWSACAHTMETGGDRMARAVDAMKALKHDAEHAGYRVTPAPAVRLGPNQIARLTAGGPHLLRAYLTGAAAYEHALAALYTEVVAEDAIANAAVRTALSLDEPQGDQTRQVGPERRHALERRYELTCGALEAAGIPLWNRPENRDHGGAHVEMDTIDDGGSGVFATWMIPGYETVLAEPESLAERFEEAMSRMRTALLRAGITAEETDPDDNPYTLEVLSVRSDLTRP</sequence>
<accession>A0A9X3SRR3</accession>
<name>A0A9X3SRR3_9ACTN</name>
<gene>
    <name evidence="1" type="ORF">O1R50_18835</name>
</gene>
<evidence type="ECO:0000313" key="2">
    <source>
        <dbReference type="Proteomes" id="UP001146067"/>
    </source>
</evidence>
<reference evidence="1" key="1">
    <citation type="submission" date="2022-12" db="EMBL/GenBank/DDBJ databases">
        <title>Gycomyces niveus sp.nov.,a novel actinomycete isolated from soil in Shouguan.</title>
        <authorList>
            <person name="Yang X."/>
        </authorList>
    </citation>
    <scope>NUCLEOTIDE SEQUENCE</scope>
    <source>
        <strain evidence="1">NEAU-A15</strain>
    </source>
</reference>
<dbReference type="AlphaFoldDB" id="A0A9X3SRR3"/>
<evidence type="ECO:0000313" key="1">
    <source>
        <dbReference type="EMBL" id="MDA1361691.1"/>
    </source>
</evidence>
<keyword evidence="2" id="KW-1185">Reference proteome</keyword>
<protein>
    <submittedName>
        <fullName evidence="1">Uncharacterized protein</fullName>
    </submittedName>
</protein>
<comment type="caution">
    <text evidence="1">The sequence shown here is derived from an EMBL/GenBank/DDBJ whole genome shotgun (WGS) entry which is preliminary data.</text>
</comment>
<dbReference type="EMBL" id="JAPZVP010000016">
    <property type="protein sequence ID" value="MDA1361691.1"/>
    <property type="molecule type" value="Genomic_DNA"/>
</dbReference>